<dbReference type="GO" id="GO:0005576">
    <property type="term" value="C:extracellular region"/>
    <property type="evidence" value="ECO:0007669"/>
    <property type="project" value="TreeGrafter"/>
</dbReference>
<dbReference type="SMART" id="SM00277">
    <property type="entry name" value="GRAN"/>
    <property type="match status" value="2"/>
</dbReference>
<dbReference type="Pfam" id="PF00396">
    <property type="entry name" value="Granulin"/>
    <property type="match status" value="2"/>
</dbReference>
<dbReference type="PANTHER" id="PTHR12274:SF7">
    <property type="entry name" value="GRANULINS"/>
    <property type="match status" value="1"/>
</dbReference>
<dbReference type="InterPro" id="IPR000118">
    <property type="entry name" value="Granulin"/>
</dbReference>
<dbReference type="InterPro" id="IPR039036">
    <property type="entry name" value="Granulin_fam"/>
</dbReference>
<gene>
    <name evidence="2" type="ORF">JOB18_040775</name>
</gene>
<protein>
    <recommendedName>
        <fullName evidence="1">Granulins domain-containing protein</fullName>
    </recommendedName>
</protein>
<proteinExistence type="predicted"/>
<dbReference type="AlphaFoldDB" id="A0AAV6R7Z6"/>
<accession>A0AAV6R7Z6</accession>
<dbReference type="EMBL" id="JAGKHQ010000013">
    <property type="protein sequence ID" value="KAG7501140.1"/>
    <property type="molecule type" value="Genomic_DNA"/>
</dbReference>
<evidence type="ECO:0000313" key="3">
    <source>
        <dbReference type="Proteomes" id="UP000693946"/>
    </source>
</evidence>
<keyword evidence="3" id="KW-1185">Reference proteome</keyword>
<dbReference type="Proteomes" id="UP000693946">
    <property type="component" value="Linkage Group LG20"/>
</dbReference>
<dbReference type="PROSITE" id="PS00799">
    <property type="entry name" value="GRANULINS"/>
    <property type="match status" value="1"/>
</dbReference>
<dbReference type="PANTHER" id="PTHR12274">
    <property type="entry name" value="GRANULIN"/>
    <property type="match status" value="1"/>
</dbReference>
<evidence type="ECO:0000313" key="2">
    <source>
        <dbReference type="EMBL" id="KAG7501140.1"/>
    </source>
</evidence>
<sequence>MPYLHIILKLKWEGFNFHIKSDVLLSLRKCKAAQERVKSVHCLKMLRITLCLLMVVFVCAYPNELINNQVPELKRVHCDNYYTCPDGTTCCRHPQGVWFCCPYSPGRCCLDGYHCCPYGFDCDLTYTHCLRRNLRYPFTPKQAFSSVPASLISPPDDEASAPKTPMTALIEASDGAANAEVIHCDSRFYCPQGTSCCKDVTGQWSCCPYPLGQCCKDGRHCCQYGYTCDPGSISCRRFYSQVPSGDRKQVQTV</sequence>
<organism evidence="2 3">
    <name type="scientific">Solea senegalensis</name>
    <name type="common">Senegalese sole</name>
    <dbReference type="NCBI Taxonomy" id="28829"/>
    <lineage>
        <taxon>Eukaryota</taxon>
        <taxon>Metazoa</taxon>
        <taxon>Chordata</taxon>
        <taxon>Craniata</taxon>
        <taxon>Vertebrata</taxon>
        <taxon>Euteleostomi</taxon>
        <taxon>Actinopterygii</taxon>
        <taxon>Neopterygii</taxon>
        <taxon>Teleostei</taxon>
        <taxon>Neoteleostei</taxon>
        <taxon>Acanthomorphata</taxon>
        <taxon>Carangaria</taxon>
        <taxon>Pleuronectiformes</taxon>
        <taxon>Pleuronectoidei</taxon>
        <taxon>Soleidae</taxon>
        <taxon>Solea</taxon>
    </lineage>
</organism>
<reference evidence="2 3" key="1">
    <citation type="journal article" date="2021" name="Sci. Rep.">
        <title>Chromosome anchoring in Senegalese sole (Solea senegalensis) reveals sex-associated markers and genome rearrangements in flatfish.</title>
        <authorList>
            <person name="Guerrero-Cozar I."/>
            <person name="Gomez-Garrido J."/>
            <person name="Berbel C."/>
            <person name="Martinez-Blanch J.F."/>
            <person name="Alioto T."/>
            <person name="Claros M.G."/>
            <person name="Gagnaire P.A."/>
            <person name="Manchado M."/>
        </authorList>
    </citation>
    <scope>NUCLEOTIDE SEQUENCE [LARGE SCALE GENOMIC DNA]</scope>
    <source>
        <strain evidence="2">Sse05_10M</strain>
    </source>
</reference>
<name>A0AAV6R7Z6_SOLSE</name>
<evidence type="ECO:0000259" key="1">
    <source>
        <dbReference type="PROSITE" id="PS00799"/>
    </source>
</evidence>
<feature type="domain" description="Granulins" evidence="1">
    <location>
        <begin position="109"/>
        <end position="122"/>
    </location>
</feature>
<comment type="caution">
    <text evidence="2">The sequence shown here is derived from an EMBL/GenBank/DDBJ whole genome shotgun (WGS) entry which is preliminary data.</text>
</comment>